<keyword evidence="1" id="KW-0175">Coiled coil</keyword>
<evidence type="ECO:0000256" key="1">
    <source>
        <dbReference type="SAM" id="Coils"/>
    </source>
</evidence>
<evidence type="ECO:0000313" key="2">
    <source>
        <dbReference type="EMBL" id="RPA78543.1"/>
    </source>
</evidence>
<dbReference type="AlphaFoldDB" id="A0A3N4HXG6"/>
<organism evidence="2 3">
    <name type="scientific">Ascobolus immersus RN42</name>
    <dbReference type="NCBI Taxonomy" id="1160509"/>
    <lineage>
        <taxon>Eukaryota</taxon>
        <taxon>Fungi</taxon>
        <taxon>Dikarya</taxon>
        <taxon>Ascomycota</taxon>
        <taxon>Pezizomycotina</taxon>
        <taxon>Pezizomycetes</taxon>
        <taxon>Pezizales</taxon>
        <taxon>Ascobolaceae</taxon>
        <taxon>Ascobolus</taxon>
    </lineage>
</organism>
<dbReference type="EMBL" id="ML119710">
    <property type="protein sequence ID" value="RPA78543.1"/>
    <property type="molecule type" value="Genomic_DNA"/>
</dbReference>
<feature type="coiled-coil region" evidence="1">
    <location>
        <begin position="216"/>
        <end position="250"/>
    </location>
</feature>
<reference evidence="2 3" key="1">
    <citation type="journal article" date="2018" name="Nat. Ecol. Evol.">
        <title>Pezizomycetes genomes reveal the molecular basis of ectomycorrhizal truffle lifestyle.</title>
        <authorList>
            <person name="Murat C."/>
            <person name="Payen T."/>
            <person name="Noel B."/>
            <person name="Kuo A."/>
            <person name="Morin E."/>
            <person name="Chen J."/>
            <person name="Kohler A."/>
            <person name="Krizsan K."/>
            <person name="Balestrini R."/>
            <person name="Da Silva C."/>
            <person name="Montanini B."/>
            <person name="Hainaut M."/>
            <person name="Levati E."/>
            <person name="Barry K.W."/>
            <person name="Belfiori B."/>
            <person name="Cichocki N."/>
            <person name="Clum A."/>
            <person name="Dockter R.B."/>
            <person name="Fauchery L."/>
            <person name="Guy J."/>
            <person name="Iotti M."/>
            <person name="Le Tacon F."/>
            <person name="Lindquist E.A."/>
            <person name="Lipzen A."/>
            <person name="Malagnac F."/>
            <person name="Mello A."/>
            <person name="Molinier V."/>
            <person name="Miyauchi S."/>
            <person name="Poulain J."/>
            <person name="Riccioni C."/>
            <person name="Rubini A."/>
            <person name="Sitrit Y."/>
            <person name="Splivallo R."/>
            <person name="Traeger S."/>
            <person name="Wang M."/>
            <person name="Zifcakova L."/>
            <person name="Wipf D."/>
            <person name="Zambonelli A."/>
            <person name="Paolocci F."/>
            <person name="Nowrousian M."/>
            <person name="Ottonello S."/>
            <person name="Baldrian P."/>
            <person name="Spatafora J.W."/>
            <person name="Henrissat B."/>
            <person name="Nagy L.G."/>
            <person name="Aury J.M."/>
            <person name="Wincker P."/>
            <person name="Grigoriev I.V."/>
            <person name="Bonfante P."/>
            <person name="Martin F.M."/>
        </authorList>
    </citation>
    <scope>NUCLEOTIDE SEQUENCE [LARGE SCALE GENOMIC DNA]</scope>
    <source>
        <strain evidence="2 3">RN42</strain>
    </source>
</reference>
<proteinExistence type="predicted"/>
<accession>A0A3N4HXG6</accession>
<sequence>MASDTGWFNPLANFSMPVWNMKATMNEAEEKAFKDGLLQGITIGRNMTTPAASSTEPANDSECSIDKGPCCLIHVHERFEKQLEESRQCEKKLRGDYKRMVKTLSEDSEMWLGEGEWRNEMMQERLDAVIERLAALEERQCVSRLSTQDVCSRPLTESVDNLNLTTINASSAKVAVDFIQPADFAQTSKSTSKKEGSNQEQLTARTEHITTEEGKGDRLQDRLDAAIRRIEQLEATCSNTETQVQQSAIQWSENLLQEAADIRDQVAIYPKLNTEFAGNDPLETILRYIGWQMTTLKLSK</sequence>
<name>A0A3N4HXG6_ASCIM</name>
<keyword evidence="3" id="KW-1185">Reference proteome</keyword>
<dbReference type="Proteomes" id="UP000275078">
    <property type="component" value="Unassembled WGS sequence"/>
</dbReference>
<gene>
    <name evidence="2" type="ORF">BJ508DRAFT_329166</name>
</gene>
<protein>
    <submittedName>
        <fullName evidence="2">Uncharacterized protein</fullName>
    </submittedName>
</protein>
<evidence type="ECO:0000313" key="3">
    <source>
        <dbReference type="Proteomes" id="UP000275078"/>
    </source>
</evidence>